<sequence length="33" mass="3716">MLTDVLRCPLYADFVQLEPCDATFGGHLHLLAR</sequence>
<reference evidence="1" key="2">
    <citation type="journal article" date="2015" name="Data Brief">
        <title>Shoot transcriptome of the giant reed, Arundo donax.</title>
        <authorList>
            <person name="Barrero R.A."/>
            <person name="Guerrero F.D."/>
            <person name="Moolhuijzen P."/>
            <person name="Goolsby J.A."/>
            <person name="Tidwell J."/>
            <person name="Bellgard S.E."/>
            <person name="Bellgard M.I."/>
        </authorList>
    </citation>
    <scope>NUCLEOTIDE SEQUENCE</scope>
    <source>
        <tissue evidence="1">Shoot tissue taken approximately 20 cm above the soil surface</tissue>
    </source>
</reference>
<name>A0A0A9H028_ARUDO</name>
<dbReference type="AlphaFoldDB" id="A0A0A9H028"/>
<accession>A0A0A9H028</accession>
<proteinExistence type="predicted"/>
<protein>
    <submittedName>
        <fullName evidence="1">Uncharacterized protein</fullName>
    </submittedName>
</protein>
<dbReference type="EMBL" id="GBRH01171663">
    <property type="protein sequence ID" value="JAE26233.1"/>
    <property type="molecule type" value="Transcribed_RNA"/>
</dbReference>
<reference evidence="1" key="1">
    <citation type="submission" date="2014-09" db="EMBL/GenBank/DDBJ databases">
        <authorList>
            <person name="Magalhaes I.L.F."/>
            <person name="Oliveira U."/>
            <person name="Santos F.R."/>
            <person name="Vidigal T.H.D.A."/>
            <person name="Brescovit A.D."/>
            <person name="Santos A.J."/>
        </authorList>
    </citation>
    <scope>NUCLEOTIDE SEQUENCE</scope>
    <source>
        <tissue evidence="1">Shoot tissue taken approximately 20 cm above the soil surface</tissue>
    </source>
</reference>
<organism evidence="1">
    <name type="scientific">Arundo donax</name>
    <name type="common">Giant reed</name>
    <name type="synonym">Donax arundinaceus</name>
    <dbReference type="NCBI Taxonomy" id="35708"/>
    <lineage>
        <taxon>Eukaryota</taxon>
        <taxon>Viridiplantae</taxon>
        <taxon>Streptophyta</taxon>
        <taxon>Embryophyta</taxon>
        <taxon>Tracheophyta</taxon>
        <taxon>Spermatophyta</taxon>
        <taxon>Magnoliopsida</taxon>
        <taxon>Liliopsida</taxon>
        <taxon>Poales</taxon>
        <taxon>Poaceae</taxon>
        <taxon>PACMAD clade</taxon>
        <taxon>Arundinoideae</taxon>
        <taxon>Arundineae</taxon>
        <taxon>Arundo</taxon>
    </lineage>
</organism>
<evidence type="ECO:0000313" key="1">
    <source>
        <dbReference type="EMBL" id="JAE26233.1"/>
    </source>
</evidence>